<comment type="caution">
    <text evidence="1">The sequence shown here is derived from an EMBL/GenBank/DDBJ whole genome shotgun (WGS) entry which is preliminary data.</text>
</comment>
<feature type="non-terminal residue" evidence="1">
    <location>
        <position position="58"/>
    </location>
</feature>
<reference evidence="1 2" key="1">
    <citation type="submission" date="2022-03" db="EMBL/GenBank/DDBJ databases">
        <authorList>
            <person name="Macdonald S."/>
            <person name="Ahmed S."/>
            <person name="Newling K."/>
        </authorList>
    </citation>
    <scope>NUCLEOTIDE SEQUENCE [LARGE SCALE GENOMIC DNA]</scope>
</reference>
<protein>
    <submittedName>
        <fullName evidence="1">Uncharacterized protein</fullName>
    </submittedName>
</protein>
<evidence type="ECO:0000313" key="1">
    <source>
        <dbReference type="EMBL" id="CAH8358935.1"/>
    </source>
</evidence>
<accession>A0ABC8KP66</accession>
<dbReference type="AlphaFoldDB" id="A0ABC8KP66"/>
<dbReference type="Proteomes" id="UP001642260">
    <property type="component" value="Unassembled WGS sequence"/>
</dbReference>
<name>A0ABC8KP66_ERUVS</name>
<evidence type="ECO:0000313" key="2">
    <source>
        <dbReference type="Proteomes" id="UP001642260"/>
    </source>
</evidence>
<dbReference type="EMBL" id="CAKOAT010255932">
    <property type="protein sequence ID" value="CAH8358935.1"/>
    <property type="molecule type" value="Genomic_DNA"/>
</dbReference>
<proteinExistence type="predicted"/>
<keyword evidence="2" id="KW-1185">Reference proteome</keyword>
<sequence length="58" mass="6487">MTPLYCDTQNMFGGKCGKNGVAVCLNDVREMIKAHTGKPVPSHQQIKCERCIDEPHKK</sequence>
<gene>
    <name evidence="1" type="ORF">ERUC_LOCUS24691</name>
</gene>
<organism evidence="1 2">
    <name type="scientific">Eruca vesicaria subsp. sativa</name>
    <name type="common">Garden rocket</name>
    <name type="synonym">Eruca sativa</name>
    <dbReference type="NCBI Taxonomy" id="29727"/>
    <lineage>
        <taxon>Eukaryota</taxon>
        <taxon>Viridiplantae</taxon>
        <taxon>Streptophyta</taxon>
        <taxon>Embryophyta</taxon>
        <taxon>Tracheophyta</taxon>
        <taxon>Spermatophyta</taxon>
        <taxon>Magnoliopsida</taxon>
        <taxon>eudicotyledons</taxon>
        <taxon>Gunneridae</taxon>
        <taxon>Pentapetalae</taxon>
        <taxon>rosids</taxon>
        <taxon>malvids</taxon>
        <taxon>Brassicales</taxon>
        <taxon>Brassicaceae</taxon>
        <taxon>Brassiceae</taxon>
        <taxon>Eruca</taxon>
    </lineage>
</organism>